<protein>
    <submittedName>
        <fullName evidence="1">Uncharacterized protein</fullName>
    </submittedName>
</protein>
<reference evidence="1 2" key="1">
    <citation type="submission" date="2016-07" db="EMBL/GenBank/DDBJ databases">
        <title>Pervasive Adenine N6-methylation of Active Genes in Fungi.</title>
        <authorList>
            <consortium name="DOE Joint Genome Institute"/>
            <person name="Mondo S.J."/>
            <person name="Dannebaum R.O."/>
            <person name="Kuo R.C."/>
            <person name="Labutti K."/>
            <person name="Haridas S."/>
            <person name="Kuo A."/>
            <person name="Salamov A."/>
            <person name="Ahrendt S.R."/>
            <person name="Lipzen A."/>
            <person name="Sullivan W."/>
            <person name="Andreopoulos W.B."/>
            <person name="Clum A."/>
            <person name="Lindquist E."/>
            <person name="Daum C."/>
            <person name="Ramamoorthy G.K."/>
            <person name="Gryganskyi A."/>
            <person name="Culley D."/>
            <person name="Magnuson J.K."/>
            <person name="James T.Y."/>
            <person name="O'Malley M.A."/>
            <person name="Stajich J.E."/>
            <person name="Spatafora J.W."/>
            <person name="Visel A."/>
            <person name="Grigoriev I.V."/>
        </authorList>
    </citation>
    <scope>NUCLEOTIDE SEQUENCE [LARGE SCALE GENOMIC DNA]</scope>
    <source>
        <strain evidence="1 2">12-1054</strain>
    </source>
</reference>
<dbReference type="Proteomes" id="UP000193685">
    <property type="component" value="Unassembled WGS sequence"/>
</dbReference>
<name>A0A1Y2FLN3_PROLT</name>
<dbReference type="GeneID" id="63785494"/>
<keyword evidence="2" id="KW-1185">Reference proteome</keyword>
<evidence type="ECO:0000313" key="2">
    <source>
        <dbReference type="Proteomes" id="UP000193685"/>
    </source>
</evidence>
<dbReference type="AlphaFoldDB" id="A0A1Y2FLN3"/>
<organism evidence="1 2">
    <name type="scientific">Protomyces lactucae-debilis</name>
    <dbReference type="NCBI Taxonomy" id="2754530"/>
    <lineage>
        <taxon>Eukaryota</taxon>
        <taxon>Fungi</taxon>
        <taxon>Dikarya</taxon>
        <taxon>Ascomycota</taxon>
        <taxon>Taphrinomycotina</taxon>
        <taxon>Taphrinomycetes</taxon>
        <taxon>Taphrinales</taxon>
        <taxon>Protomycetaceae</taxon>
        <taxon>Protomyces</taxon>
    </lineage>
</organism>
<dbReference type="EMBL" id="MCFI01000005">
    <property type="protein sequence ID" value="ORY84902.1"/>
    <property type="molecule type" value="Genomic_DNA"/>
</dbReference>
<accession>A0A1Y2FLN3</accession>
<gene>
    <name evidence="1" type="ORF">BCR37DRAFT_377778</name>
</gene>
<evidence type="ECO:0000313" key="1">
    <source>
        <dbReference type="EMBL" id="ORY84902.1"/>
    </source>
</evidence>
<dbReference type="RefSeq" id="XP_040726685.1">
    <property type="nucleotide sequence ID" value="XM_040868895.1"/>
</dbReference>
<proteinExistence type="predicted"/>
<comment type="caution">
    <text evidence="1">The sequence shown here is derived from an EMBL/GenBank/DDBJ whole genome shotgun (WGS) entry which is preliminary data.</text>
</comment>
<sequence length="108" mass="11858">MKKEGWTLYKAAWDPLVECGLKKIQKGHGEDRCPCNKSGPKSKSAICTATLQREVALQVPLIQSIFTIDLNKEPAEDSAAAATGSSQQLSPNLECTQTFLYLVSSRMR</sequence>